<dbReference type="Proteomes" id="UP000616151">
    <property type="component" value="Unassembled WGS sequence"/>
</dbReference>
<dbReference type="EMBL" id="JAENHL010000007">
    <property type="protein sequence ID" value="MBK1869072.1"/>
    <property type="molecule type" value="Genomic_DNA"/>
</dbReference>
<comment type="caution">
    <text evidence="1">The sequence shown here is derived from an EMBL/GenBank/DDBJ whole genome shotgun (WGS) entry which is preliminary data.</text>
</comment>
<protein>
    <submittedName>
        <fullName evidence="1">Sugar ABC transporter ATP-binding protein</fullName>
    </submittedName>
</protein>
<keyword evidence="2" id="KW-1185">Reference proteome</keyword>
<keyword evidence="1" id="KW-0547">Nucleotide-binding</keyword>
<proteinExistence type="predicted"/>
<reference evidence="1" key="1">
    <citation type="submission" date="2021-01" db="EMBL/GenBank/DDBJ databases">
        <authorList>
            <person name="Sun Q."/>
        </authorList>
    </citation>
    <scope>NUCLEOTIDE SEQUENCE</scope>
    <source>
        <strain evidence="1">YIM B02566</strain>
    </source>
</reference>
<evidence type="ECO:0000313" key="1">
    <source>
        <dbReference type="EMBL" id="MBK1869072.1"/>
    </source>
</evidence>
<organism evidence="1 2">
    <name type="scientific">Taklimakanibacter albus</name>
    <dbReference type="NCBI Taxonomy" id="2800327"/>
    <lineage>
        <taxon>Bacteria</taxon>
        <taxon>Pseudomonadati</taxon>
        <taxon>Pseudomonadota</taxon>
        <taxon>Alphaproteobacteria</taxon>
        <taxon>Hyphomicrobiales</taxon>
        <taxon>Aestuariivirgaceae</taxon>
        <taxon>Taklimakanibacter</taxon>
    </lineage>
</organism>
<evidence type="ECO:0000313" key="2">
    <source>
        <dbReference type="Proteomes" id="UP000616151"/>
    </source>
</evidence>
<accession>A0ACC5R8Z3</accession>
<gene>
    <name evidence="1" type="ORF">JHL16_22120</name>
</gene>
<name>A0ACC5R8Z3_9HYPH</name>
<sequence>MSTEGLDDVKQKWNKHSNHKNNQQNILFQTDCRILKREDRQVSVTQTPLLEAKGVTKYFGAITALRNVNFHVNAGEALGVVGDNGAGKSTLMKILSGLYQPSEGQLIFEGQPVHFSSPRVARNSGIEMVYQDFALAGNLPIYENIYLGREPGTKVGGLTVIDRAREREMAQAHLDKLKIHVKSVDQPVEELSGGQRQAVAIARATAFDAKVVIMDEPTAALAIKEVGKVLDLIKTLKEHGVAVIIISHRMDDIFYACDRVMALFQGTNFADAPLVETNRNEVIGWIMGTKGHTAQLAHDKVH</sequence>
<keyword evidence="1" id="KW-0067">ATP-binding</keyword>